<evidence type="ECO:0000313" key="3">
    <source>
        <dbReference type="Proteomes" id="UP000285405"/>
    </source>
</evidence>
<organism evidence="2 3">
    <name type="scientific">Golovinomyces cichoracearum</name>
    <dbReference type="NCBI Taxonomy" id="62708"/>
    <lineage>
        <taxon>Eukaryota</taxon>
        <taxon>Fungi</taxon>
        <taxon>Dikarya</taxon>
        <taxon>Ascomycota</taxon>
        <taxon>Pezizomycotina</taxon>
        <taxon>Leotiomycetes</taxon>
        <taxon>Erysiphales</taxon>
        <taxon>Erysiphaceae</taxon>
        <taxon>Golovinomyces</taxon>
    </lineage>
</organism>
<feature type="region of interest" description="Disordered" evidence="1">
    <location>
        <begin position="1"/>
        <end position="22"/>
    </location>
</feature>
<feature type="compositionally biased region" description="Acidic residues" evidence="1">
    <location>
        <begin position="1"/>
        <end position="10"/>
    </location>
</feature>
<evidence type="ECO:0000313" key="2">
    <source>
        <dbReference type="EMBL" id="RKF79928.1"/>
    </source>
</evidence>
<comment type="caution">
    <text evidence="2">The sequence shown here is derived from an EMBL/GenBank/DDBJ whole genome shotgun (WGS) entry which is preliminary data.</text>
</comment>
<dbReference type="Proteomes" id="UP000285405">
    <property type="component" value="Unassembled WGS sequence"/>
</dbReference>
<evidence type="ECO:0000256" key="1">
    <source>
        <dbReference type="SAM" id="MobiDB-lite"/>
    </source>
</evidence>
<protein>
    <submittedName>
        <fullName evidence="2">Uncharacterized protein</fullName>
    </submittedName>
</protein>
<dbReference type="EMBL" id="MCBR01004151">
    <property type="protein sequence ID" value="RKF79928.1"/>
    <property type="molecule type" value="Genomic_DNA"/>
</dbReference>
<dbReference type="AlphaFoldDB" id="A0A420IZH8"/>
<reference evidence="2 3" key="1">
    <citation type="journal article" date="2018" name="BMC Genomics">
        <title>Comparative genome analyses reveal sequence features reflecting distinct modes of host-adaptation between dicot and monocot powdery mildew.</title>
        <authorList>
            <person name="Wu Y."/>
            <person name="Ma X."/>
            <person name="Pan Z."/>
            <person name="Kale S.D."/>
            <person name="Song Y."/>
            <person name="King H."/>
            <person name="Zhang Q."/>
            <person name="Presley C."/>
            <person name="Deng X."/>
            <person name="Wei C.I."/>
            <person name="Xiao S."/>
        </authorList>
    </citation>
    <scope>NUCLEOTIDE SEQUENCE [LARGE SCALE GENOMIC DNA]</scope>
    <source>
        <strain evidence="2">UCSC1</strain>
    </source>
</reference>
<sequence length="163" mass="18980">MNLEADEEQPSNEKQIASRQPGILDNETKGNFQVIDILYTNELKLQYLMRITTKRVELKPLFEQVKSAEPLLKAYTKSEYDHLKYTAYGKSLKEYFRRWQILVIECQTKGNRIFATDEEDPPSAIHHTLQPIHPVTAVFRAKLVNSHVNAERPVRLVDEVLAW</sequence>
<proteinExistence type="predicted"/>
<gene>
    <name evidence="2" type="ORF">GcC1_041009</name>
</gene>
<accession>A0A420IZH8</accession>
<dbReference type="OrthoDB" id="3596658at2759"/>
<name>A0A420IZH8_9PEZI</name>